<gene>
    <name evidence="1" type="ORF">F5891DRAFT_137199</name>
</gene>
<organism evidence="1 2">
    <name type="scientific">Suillus fuscotomentosus</name>
    <dbReference type="NCBI Taxonomy" id="1912939"/>
    <lineage>
        <taxon>Eukaryota</taxon>
        <taxon>Fungi</taxon>
        <taxon>Dikarya</taxon>
        <taxon>Basidiomycota</taxon>
        <taxon>Agaricomycotina</taxon>
        <taxon>Agaricomycetes</taxon>
        <taxon>Agaricomycetidae</taxon>
        <taxon>Boletales</taxon>
        <taxon>Suillineae</taxon>
        <taxon>Suillaceae</taxon>
        <taxon>Suillus</taxon>
    </lineage>
</organism>
<dbReference type="AlphaFoldDB" id="A0AAD4DQM4"/>
<dbReference type="GeneID" id="64664920"/>
<protein>
    <submittedName>
        <fullName evidence="1">Uncharacterized protein</fullName>
    </submittedName>
</protein>
<dbReference type="EMBL" id="JABBWK010000152">
    <property type="protein sequence ID" value="KAG1889736.1"/>
    <property type="molecule type" value="Genomic_DNA"/>
</dbReference>
<dbReference type="Proteomes" id="UP001195769">
    <property type="component" value="Unassembled WGS sequence"/>
</dbReference>
<evidence type="ECO:0000313" key="1">
    <source>
        <dbReference type="EMBL" id="KAG1889736.1"/>
    </source>
</evidence>
<comment type="caution">
    <text evidence="1">The sequence shown here is derived from an EMBL/GenBank/DDBJ whole genome shotgun (WGS) entry which is preliminary data.</text>
</comment>
<keyword evidence="2" id="KW-1185">Reference proteome</keyword>
<evidence type="ECO:0000313" key="2">
    <source>
        <dbReference type="Proteomes" id="UP001195769"/>
    </source>
</evidence>
<accession>A0AAD4DQM4</accession>
<sequence length="136" mass="15357">MIPKRKPKHNSLLRRAARAASFIFSLRLAYAGQIHSTLRRADISTAAWCFSTKSSFGATLCTDRHRYCQSNNNGEEGETHFLCEVIWNLLEGISNDISENAGPLGDSDQLLYSLYAYGHNSDRFGRIVLAVKWQNF</sequence>
<name>A0AAD4DQM4_9AGAM</name>
<proteinExistence type="predicted"/>
<dbReference type="RefSeq" id="XP_041217597.1">
    <property type="nucleotide sequence ID" value="XM_041370622.1"/>
</dbReference>
<reference evidence="1" key="1">
    <citation type="journal article" date="2020" name="New Phytol.">
        <title>Comparative genomics reveals dynamic genome evolution in host specialist ectomycorrhizal fungi.</title>
        <authorList>
            <person name="Lofgren L.A."/>
            <person name="Nguyen N.H."/>
            <person name="Vilgalys R."/>
            <person name="Ruytinx J."/>
            <person name="Liao H.L."/>
            <person name="Branco S."/>
            <person name="Kuo A."/>
            <person name="LaButti K."/>
            <person name="Lipzen A."/>
            <person name="Andreopoulos W."/>
            <person name="Pangilinan J."/>
            <person name="Riley R."/>
            <person name="Hundley H."/>
            <person name="Na H."/>
            <person name="Barry K."/>
            <person name="Grigoriev I.V."/>
            <person name="Stajich J.E."/>
            <person name="Kennedy P.G."/>
        </authorList>
    </citation>
    <scope>NUCLEOTIDE SEQUENCE</scope>
    <source>
        <strain evidence="1">FC203</strain>
    </source>
</reference>